<evidence type="ECO:0000313" key="2">
    <source>
        <dbReference type="EMBL" id="KAF9733990.1"/>
    </source>
</evidence>
<feature type="signal peptide" evidence="1">
    <location>
        <begin position="1"/>
        <end position="17"/>
    </location>
</feature>
<gene>
    <name evidence="2" type="ORF">PMIN01_08333</name>
</gene>
<reference evidence="2" key="1">
    <citation type="journal article" date="2020" name="Mol. Plant Microbe Interact.">
        <title>Genome Sequence of the Biocontrol Agent Coniothyrium minitans strain Conio (IMI 134523).</title>
        <authorList>
            <person name="Patel D."/>
            <person name="Shittu T.A."/>
            <person name="Baroncelli R."/>
            <person name="Muthumeenakshi S."/>
            <person name="Osborne T.H."/>
            <person name="Janganan T.K."/>
            <person name="Sreenivasaprasad S."/>
        </authorList>
    </citation>
    <scope>NUCLEOTIDE SEQUENCE</scope>
    <source>
        <strain evidence="2">Conio</strain>
    </source>
</reference>
<accession>A0A9P6KPG2</accession>
<dbReference type="AlphaFoldDB" id="A0A9P6KPG2"/>
<evidence type="ECO:0000313" key="3">
    <source>
        <dbReference type="Proteomes" id="UP000756921"/>
    </source>
</evidence>
<sequence>MTILARRILLLLITAHARECLSSRSRYPLSVRPRCFDMHPSETRAGSPKRPDSRHRKKRLCMFSRHVVYLGIREGRPDIKTCPPSASHIF</sequence>
<organism evidence="2 3">
    <name type="scientific">Paraphaeosphaeria minitans</name>
    <dbReference type="NCBI Taxonomy" id="565426"/>
    <lineage>
        <taxon>Eukaryota</taxon>
        <taxon>Fungi</taxon>
        <taxon>Dikarya</taxon>
        <taxon>Ascomycota</taxon>
        <taxon>Pezizomycotina</taxon>
        <taxon>Dothideomycetes</taxon>
        <taxon>Pleosporomycetidae</taxon>
        <taxon>Pleosporales</taxon>
        <taxon>Massarineae</taxon>
        <taxon>Didymosphaeriaceae</taxon>
        <taxon>Paraphaeosphaeria</taxon>
    </lineage>
</organism>
<evidence type="ECO:0000256" key="1">
    <source>
        <dbReference type="SAM" id="SignalP"/>
    </source>
</evidence>
<name>A0A9P6KPG2_9PLEO</name>
<comment type="caution">
    <text evidence="2">The sequence shown here is derived from an EMBL/GenBank/DDBJ whole genome shotgun (WGS) entry which is preliminary data.</text>
</comment>
<keyword evidence="1" id="KW-0732">Signal</keyword>
<dbReference type="Proteomes" id="UP000756921">
    <property type="component" value="Unassembled WGS sequence"/>
</dbReference>
<feature type="chain" id="PRO_5040172569" description="Secreted protein" evidence="1">
    <location>
        <begin position="18"/>
        <end position="90"/>
    </location>
</feature>
<dbReference type="EMBL" id="WJXW01000008">
    <property type="protein sequence ID" value="KAF9733990.1"/>
    <property type="molecule type" value="Genomic_DNA"/>
</dbReference>
<protein>
    <recommendedName>
        <fullName evidence="4">Secreted protein</fullName>
    </recommendedName>
</protein>
<keyword evidence="3" id="KW-1185">Reference proteome</keyword>
<proteinExistence type="predicted"/>
<evidence type="ECO:0008006" key="4">
    <source>
        <dbReference type="Google" id="ProtNLM"/>
    </source>
</evidence>